<accession>A0A841R3C6</accession>
<dbReference type="GO" id="GO:0005829">
    <property type="term" value="C:cytosol"/>
    <property type="evidence" value="ECO:0007669"/>
    <property type="project" value="TreeGrafter"/>
</dbReference>
<evidence type="ECO:0000256" key="1">
    <source>
        <dbReference type="ARBA" id="ARBA00004680"/>
    </source>
</evidence>
<dbReference type="FunFam" id="3.20.20.70:FF:000016">
    <property type="entry name" value="Triosephosphate isomerase"/>
    <property type="match status" value="1"/>
</dbReference>
<dbReference type="UniPathway" id="UPA00138"/>
<keyword evidence="12" id="KW-1185">Reference proteome</keyword>
<comment type="pathway">
    <text evidence="9 10">Carbohydrate biosynthesis; gluconeogenesis.</text>
</comment>
<dbReference type="PROSITE" id="PS51440">
    <property type="entry name" value="TIM_2"/>
    <property type="match status" value="1"/>
</dbReference>
<dbReference type="GO" id="GO:0006096">
    <property type="term" value="P:glycolytic process"/>
    <property type="evidence" value="ECO:0007669"/>
    <property type="project" value="UniProtKB-UniRule"/>
</dbReference>
<dbReference type="UniPathway" id="UPA00109">
    <property type="reaction ID" value="UER00189"/>
</dbReference>
<evidence type="ECO:0000313" key="11">
    <source>
        <dbReference type="EMBL" id="MBB6478293.1"/>
    </source>
</evidence>
<dbReference type="Gene3D" id="3.20.20.70">
    <property type="entry name" value="Aldolase class I"/>
    <property type="match status" value="1"/>
</dbReference>
<keyword evidence="8 9" id="KW-0413">Isomerase</keyword>
<dbReference type="GO" id="GO:0004807">
    <property type="term" value="F:triose-phosphate isomerase activity"/>
    <property type="evidence" value="ECO:0007669"/>
    <property type="project" value="UniProtKB-UniRule"/>
</dbReference>
<dbReference type="EMBL" id="JACHHI010000007">
    <property type="protein sequence ID" value="MBB6478293.1"/>
    <property type="molecule type" value="Genomic_DNA"/>
</dbReference>
<dbReference type="PROSITE" id="PS00171">
    <property type="entry name" value="TIM_1"/>
    <property type="match status" value="1"/>
</dbReference>
<comment type="similarity">
    <text evidence="2 9 10">Belongs to the triosephosphate isomerase family.</text>
</comment>
<evidence type="ECO:0000256" key="6">
    <source>
        <dbReference type="ARBA" id="ARBA00022490"/>
    </source>
</evidence>
<evidence type="ECO:0000256" key="8">
    <source>
        <dbReference type="ARBA" id="ARBA00023235"/>
    </source>
</evidence>
<dbReference type="GeneID" id="93486617"/>
<evidence type="ECO:0000256" key="5">
    <source>
        <dbReference type="ARBA" id="ARBA00022432"/>
    </source>
</evidence>
<dbReference type="Proteomes" id="UP000591941">
    <property type="component" value="Unassembled WGS sequence"/>
</dbReference>
<comment type="function">
    <text evidence="9">Involved in the gluconeogenesis. Catalyzes stereospecifically the conversion of dihydroxyacetone phosphate (DHAP) to D-glyceraldehyde-3-phosphate (G3P).</text>
</comment>
<evidence type="ECO:0000256" key="9">
    <source>
        <dbReference type="HAMAP-Rule" id="MF_00147"/>
    </source>
</evidence>
<dbReference type="InterPro" id="IPR000652">
    <property type="entry name" value="Triosephosphate_isomerase"/>
</dbReference>
<organism evidence="11 12">
    <name type="scientific">Negativicoccus succinicivorans</name>
    <dbReference type="NCBI Taxonomy" id="620903"/>
    <lineage>
        <taxon>Bacteria</taxon>
        <taxon>Bacillati</taxon>
        <taxon>Bacillota</taxon>
        <taxon>Negativicutes</taxon>
        <taxon>Veillonellales</taxon>
        <taxon>Veillonellaceae</taxon>
        <taxon>Negativicoccus</taxon>
    </lineage>
</organism>
<dbReference type="InterPro" id="IPR035990">
    <property type="entry name" value="TIM_sf"/>
</dbReference>
<comment type="pathway">
    <text evidence="1 9 10">Carbohydrate degradation; glycolysis; D-glyceraldehyde 3-phosphate from glycerone phosphate: step 1/1.</text>
</comment>
<comment type="catalytic activity">
    <reaction evidence="9 10">
        <text>D-glyceraldehyde 3-phosphate = dihydroxyacetone phosphate</text>
        <dbReference type="Rhea" id="RHEA:18585"/>
        <dbReference type="ChEBI" id="CHEBI:57642"/>
        <dbReference type="ChEBI" id="CHEBI:59776"/>
        <dbReference type="EC" id="5.3.1.1"/>
    </reaction>
</comment>
<comment type="subunit">
    <text evidence="9 10">Homodimer.</text>
</comment>
<dbReference type="GO" id="GO:0019563">
    <property type="term" value="P:glycerol catabolic process"/>
    <property type="evidence" value="ECO:0007669"/>
    <property type="project" value="TreeGrafter"/>
</dbReference>
<dbReference type="Pfam" id="PF00121">
    <property type="entry name" value="TIM"/>
    <property type="match status" value="1"/>
</dbReference>
<dbReference type="HAMAP" id="MF_00147_B">
    <property type="entry name" value="TIM_B"/>
    <property type="match status" value="1"/>
</dbReference>
<feature type="active site" description="Electrophile" evidence="9">
    <location>
        <position position="94"/>
    </location>
</feature>
<dbReference type="PANTHER" id="PTHR21139:SF42">
    <property type="entry name" value="TRIOSEPHOSPHATE ISOMERASE"/>
    <property type="match status" value="1"/>
</dbReference>
<dbReference type="GO" id="GO:0046166">
    <property type="term" value="P:glyceraldehyde-3-phosphate biosynthetic process"/>
    <property type="evidence" value="ECO:0007669"/>
    <property type="project" value="TreeGrafter"/>
</dbReference>
<dbReference type="RefSeq" id="WP_159823320.1">
    <property type="nucleotide sequence ID" value="NZ_CABWNB010000005.1"/>
</dbReference>
<evidence type="ECO:0000256" key="3">
    <source>
        <dbReference type="ARBA" id="ARBA00011940"/>
    </source>
</evidence>
<comment type="caution">
    <text evidence="11">The sequence shown here is derived from an EMBL/GenBank/DDBJ whole genome shotgun (WGS) entry which is preliminary data.</text>
</comment>
<feature type="binding site" evidence="9">
    <location>
        <position position="212"/>
    </location>
    <ligand>
        <name>substrate</name>
    </ligand>
</feature>
<dbReference type="InterPro" id="IPR013785">
    <property type="entry name" value="Aldolase_TIM"/>
</dbReference>
<dbReference type="InterPro" id="IPR022896">
    <property type="entry name" value="TrioseP_Isoase_bac/euk"/>
</dbReference>
<comment type="subcellular location">
    <subcellularLocation>
        <location evidence="9 10">Cytoplasm</location>
    </subcellularLocation>
</comment>
<evidence type="ECO:0000256" key="4">
    <source>
        <dbReference type="ARBA" id="ARBA00019397"/>
    </source>
</evidence>
<dbReference type="InterPro" id="IPR020861">
    <property type="entry name" value="Triosephosphate_isomerase_AS"/>
</dbReference>
<proteinExistence type="inferred from homology"/>
<name>A0A841R3C6_9FIRM</name>
<gene>
    <name evidence="9" type="primary">tpiA</name>
    <name evidence="11" type="ORF">HNR45_001364</name>
</gene>
<feature type="binding site" evidence="9">
    <location>
        <begin position="9"/>
        <end position="11"/>
    </location>
    <ligand>
        <name>substrate</name>
    </ligand>
</feature>
<evidence type="ECO:0000313" key="12">
    <source>
        <dbReference type="Proteomes" id="UP000591941"/>
    </source>
</evidence>
<dbReference type="NCBIfam" id="TIGR00419">
    <property type="entry name" value="tim"/>
    <property type="match status" value="1"/>
</dbReference>
<dbReference type="GO" id="GO:0006094">
    <property type="term" value="P:gluconeogenesis"/>
    <property type="evidence" value="ECO:0007669"/>
    <property type="project" value="UniProtKB-UniRule"/>
</dbReference>
<evidence type="ECO:0000256" key="10">
    <source>
        <dbReference type="RuleBase" id="RU363013"/>
    </source>
</evidence>
<keyword evidence="6 9" id="KW-0963">Cytoplasm</keyword>
<dbReference type="CDD" id="cd00311">
    <property type="entry name" value="TIM"/>
    <property type="match status" value="1"/>
</dbReference>
<dbReference type="EC" id="5.3.1.1" evidence="3 9"/>
<evidence type="ECO:0000256" key="2">
    <source>
        <dbReference type="ARBA" id="ARBA00007422"/>
    </source>
</evidence>
<reference evidence="11 12" key="1">
    <citation type="submission" date="2020-08" db="EMBL/GenBank/DDBJ databases">
        <title>Genomic Encyclopedia of Type Strains, Phase IV (KMG-IV): sequencing the most valuable type-strain genomes for metagenomic binning, comparative biology and taxonomic classification.</title>
        <authorList>
            <person name="Goeker M."/>
        </authorList>
    </citation>
    <scope>NUCLEOTIDE SEQUENCE [LARGE SCALE GENOMIC DNA]</scope>
    <source>
        <strain evidence="11 12">DSM 21255</strain>
    </source>
</reference>
<dbReference type="SUPFAM" id="SSF51351">
    <property type="entry name" value="Triosephosphate isomerase (TIM)"/>
    <property type="match status" value="1"/>
</dbReference>
<protein>
    <recommendedName>
        <fullName evidence="4 9">Triosephosphate isomerase</fullName>
        <shortName evidence="9">TIM</shortName>
        <shortName evidence="9">TPI</shortName>
        <ecNumber evidence="3 9">5.3.1.1</ecNumber>
    </recommendedName>
    <alternativeName>
        <fullName evidence="9">Triose-phosphate isomerase</fullName>
    </alternativeName>
</protein>
<dbReference type="PANTHER" id="PTHR21139">
    <property type="entry name" value="TRIOSEPHOSPHATE ISOMERASE"/>
    <property type="match status" value="1"/>
</dbReference>
<keyword evidence="7 9" id="KW-0324">Glycolysis</keyword>
<evidence type="ECO:0000256" key="7">
    <source>
        <dbReference type="ARBA" id="ARBA00023152"/>
    </source>
</evidence>
<dbReference type="OrthoDB" id="9809429at2"/>
<keyword evidence="5 9" id="KW-0312">Gluconeogenesis</keyword>
<sequence>MRKPIIAGNWKMNTDLSRACELTEELVGKELATRAEVILCPPFISLAAVGERIADTPLKLGAQNMHWEESGAFTGEISPTMLTSVGCEYVILGHSERRQLFSETDPRVNKKAKAALDHGLTPIICVGETLRQREEDEWRGHIESQVKAALINLSAEEVATLVMAYEPIWAIGTGKTATVEQANDVCRLIRVTIETIAGHDAAEAVRILYGGSVKPDNISALMAAPNIDGALVGGASLKADDFAAVVNYEK</sequence>
<feature type="binding site" evidence="9">
    <location>
        <begin position="233"/>
        <end position="234"/>
    </location>
    <ligand>
        <name>substrate</name>
    </ligand>
</feature>
<feature type="active site" description="Proton acceptor" evidence="9">
    <location>
        <position position="166"/>
    </location>
</feature>
<dbReference type="AlphaFoldDB" id="A0A841R3C6"/>
<feature type="binding site" evidence="9">
    <location>
        <position position="172"/>
    </location>
    <ligand>
        <name>substrate</name>
    </ligand>
</feature>